<name>A0A9Q1F222_SYNKA</name>
<dbReference type="PROSITE" id="PS00028">
    <property type="entry name" value="ZINC_FINGER_C2H2_1"/>
    <property type="match status" value="1"/>
</dbReference>
<keyword evidence="1" id="KW-0863">Zinc-finger</keyword>
<dbReference type="PROSITE" id="PS50157">
    <property type="entry name" value="ZINC_FINGER_C2H2_2"/>
    <property type="match status" value="1"/>
</dbReference>
<sequence>MHPTHLKKGQDPLLSAVRCTMCCNNYHCTYCKKTFVNIYQIHSHIKQHISSAVPYKDVVIVKCGLSCRQSAHFHCCYCQSTIIRRKDLMKHLNSCQNNASLHPVTSPATAPEAASSPIYHNPTNCNHRIGRPAFPFRCECAIQRRNLFNGI</sequence>
<evidence type="ECO:0000256" key="1">
    <source>
        <dbReference type="PROSITE-ProRule" id="PRU00042"/>
    </source>
</evidence>
<protein>
    <recommendedName>
        <fullName evidence="2">C2H2-type domain-containing protein</fullName>
    </recommendedName>
</protein>
<dbReference type="GO" id="GO:0008270">
    <property type="term" value="F:zinc ion binding"/>
    <property type="evidence" value="ECO:0007669"/>
    <property type="project" value="UniProtKB-KW"/>
</dbReference>
<dbReference type="AlphaFoldDB" id="A0A9Q1F222"/>
<evidence type="ECO:0000259" key="2">
    <source>
        <dbReference type="PROSITE" id="PS50157"/>
    </source>
</evidence>
<dbReference type="EMBL" id="JAINUF010000009">
    <property type="protein sequence ID" value="KAJ8349405.1"/>
    <property type="molecule type" value="Genomic_DNA"/>
</dbReference>
<accession>A0A9Q1F222</accession>
<evidence type="ECO:0000313" key="4">
    <source>
        <dbReference type="Proteomes" id="UP001152622"/>
    </source>
</evidence>
<comment type="caution">
    <text evidence="3">The sequence shown here is derived from an EMBL/GenBank/DDBJ whole genome shotgun (WGS) entry which is preliminary data.</text>
</comment>
<keyword evidence="1" id="KW-0479">Metal-binding</keyword>
<dbReference type="OrthoDB" id="6159302at2759"/>
<gene>
    <name evidence="3" type="ORF">SKAU_G00245350</name>
</gene>
<keyword evidence="1" id="KW-0862">Zinc</keyword>
<dbReference type="InterPro" id="IPR013087">
    <property type="entry name" value="Znf_C2H2_type"/>
</dbReference>
<feature type="domain" description="C2H2-type" evidence="2">
    <location>
        <begin position="26"/>
        <end position="53"/>
    </location>
</feature>
<keyword evidence="4" id="KW-1185">Reference proteome</keyword>
<organism evidence="3 4">
    <name type="scientific">Synaphobranchus kaupii</name>
    <name type="common">Kaup's arrowtooth eel</name>
    <dbReference type="NCBI Taxonomy" id="118154"/>
    <lineage>
        <taxon>Eukaryota</taxon>
        <taxon>Metazoa</taxon>
        <taxon>Chordata</taxon>
        <taxon>Craniata</taxon>
        <taxon>Vertebrata</taxon>
        <taxon>Euteleostomi</taxon>
        <taxon>Actinopterygii</taxon>
        <taxon>Neopterygii</taxon>
        <taxon>Teleostei</taxon>
        <taxon>Anguilliformes</taxon>
        <taxon>Synaphobranchidae</taxon>
        <taxon>Synaphobranchus</taxon>
    </lineage>
</organism>
<evidence type="ECO:0000313" key="3">
    <source>
        <dbReference type="EMBL" id="KAJ8349405.1"/>
    </source>
</evidence>
<dbReference type="Proteomes" id="UP001152622">
    <property type="component" value="Chromosome 9"/>
</dbReference>
<proteinExistence type="predicted"/>
<reference evidence="3" key="1">
    <citation type="journal article" date="2023" name="Science">
        <title>Genome structures resolve the early diversification of teleost fishes.</title>
        <authorList>
            <person name="Parey E."/>
            <person name="Louis A."/>
            <person name="Montfort J."/>
            <person name="Bouchez O."/>
            <person name="Roques C."/>
            <person name="Iampietro C."/>
            <person name="Lluch J."/>
            <person name="Castinel A."/>
            <person name="Donnadieu C."/>
            <person name="Desvignes T."/>
            <person name="Floi Bucao C."/>
            <person name="Jouanno E."/>
            <person name="Wen M."/>
            <person name="Mejri S."/>
            <person name="Dirks R."/>
            <person name="Jansen H."/>
            <person name="Henkel C."/>
            <person name="Chen W.J."/>
            <person name="Zahm M."/>
            <person name="Cabau C."/>
            <person name="Klopp C."/>
            <person name="Thompson A.W."/>
            <person name="Robinson-Rechavi M."/>
            <person name="Braasch I."/>
            <person name="Lecointre G."/>
            <person name="Bobe J."/>
            <person name="Postlethwait J.H."/>
            <person name="Berthelot C."/>
            <person name="Roest Crollius H."/>
            <person name="Guiguen Y."/>
        </authorList>
    </citation>
    <scope>NUCLEOTIDE SEQUENCE</scope>
    <source>
        <strain evidence="3">WJC10195</strain>
    </source>
</reference>